<dbReference type="EMBL" id="UAUF01000016">
    <property type="protein sequence ID" value="SPZ16919.1"/>
    <property type="molecule type" value="Genomic_DNA"/>
</dbReference>
<dbReference type="RefSeq" id="WP_010798482.1">
    <property type="nucleotide sequence ID" value="NZ_CP044085.1"/>
</dbReference>
<evidence type="ECO:0000313" key="3">
    <source>
        <dbReference type="EMBL" id="SPZ16919.1"/>
    </source>
</evidence>
<dbReference type="Pfam" id="PF04404">
    <property type="entry name" value="ERF"/>
    <property type="match status" value="1"/>
</dbReference>
<evidence type="ECO:0000313" key="6">
    <source>
        <dbReference type="Proteomes" id="UP000638986"/>
    </source>
</evidence>
<dbReference type="Proteomes" id="UP000250443">
    <property type="component" value="Unassembled WGS sequence"/>
</dbReference>
<organism evidence="3 4">
    <name type="scientific">Pseudomonas luteola</name>
    <dbReference type="NCBI Taxonomy" id="47886"/>
    <lineage>
        <taxon>Bacteria</taxon>
        <taxon>Pseudomonadati</taxon>
        <taxon>Pseudomonadota</taxon>
        <taxon>Gammaproteobacteria</taxon>
        <taxon>Pseudomonadales</taxon>
        <taxon>Pseudomonadaceae</taxon>
        <taxon>Pseudomonas</taxon>
    </lineage>
</organism>
<evidence type="ECO:0000313" key="1">
    <source>
        <dbReference type="EMBL" id="MBF8642766.1"/>
    </source>
</evidence>
<name>A0A2X2F870_PSELU</name>
<dbReference type="Proteomes" id="UP000638986">
    <property type="component" value="Unassembled WGS sequence"/>
</dbReference>
<evidence type="ECO:0000313" key="4">
    <source>
        <dbReference type="Proteomes" id="UP000250443"/>
    </source>
</evidence>
<dbReference type="AlphaFoldDB" id="A0A2X2F870"/>
<protein>
    <submittedName>
        <fullName evidence="3">ERF family protein</fullName>
    </submittedName>
</protein>
<dbReference type="Proteomes" id="UP000626180">
    <property type="component" value="Unassembled WGS sequence"/>
</dbReference>
<reference evidence="1 5" key="2">
    <citation type="submission" date="2020-10" db="EMBL/GenBank/DDBJ databases">
        <title>Genome sequences of Pseudomonas isolates.</title>
        <authorList>
            <person name="Wessels L."/>
            <person name="Reich F."/>
            <person name="Hammerl J."/>
        </authorList>
    </citation>
    <scope>NUCLEOTIDE SEQUENCE [LARGE SCALE GENOMIC DNA]</scope>
    <source>
        <strain evidence="1 5">20-MO00624-0</strain>
    </source>
</reference>
<dbReference type="EMBL" id="JADTXM010000004">
    <property type="protein sequence ID" value="MBH3438556.1"/>
    <property type="molecule type" value="Genomic_DNA"/>
</dbReference>
<evidence type="ECO:0000313" key="5">
    <source>
        <dbReference type="Proteomes" id="UP000626180"/>
    </source>
</evidence>
<dbReference type="EMBL" id="JADMCD010000011">
    <property type="protein sequence ID" value="MBF8642766.1"/>
    <property type="molecule type" value="Genomic_DNA"/>
</dbReference>
<proteinExistence type="predicted"/>
<reference evidence="3 4" key="1">
    <citation type="submission" date="2018-06" db="EMBL/GenBank/DDBJ databases">
        <authorList>
            <consortium name="Pathogen Informatics"/>
            <person name="Doyle S."/>
        </authorList>
    </citation>
    <scope>NUCLEOTIDE SEQUENCE [LARGE SCALE GENOMIC DNA]</scope>
    <source>
        <strain evidence="3 4">NCTC11842</strain>
    </source>
</reference>
<keyword evidence="5" id="KW-1185">Reference proteome</keyword>
<accession>A0A2X2F870</accession>
<evidence type="ECO:0000313" key="2">
    <source>
        <dbReference type="EMBL" id="MBH3438556.1"/>
    </source>
</evidence>
<sequence length="202" mass="22082">MKMSENIDALAKALAAAQAEIENATKGSINPHFRSKYADLAEVLNTTRPILSKFGLSIVQMPGFEDGKVSVETVLMHESGQWISNTLLGPCMKMDPQGVGSAITYYRRYSLAAFAGIAQEDDDANDASQTNANRQPAVYINKSQLKRIENAVSECSPAVQKKFETDYPDASKMTVDVYDSIVSSLESAAKKYQERKSQDNAA</sequence>
<reference evidence="2 6" key="3">
    <citation type="submission" date="2020-11" db="EMBL/GenBank/DDBJ databases">
        <title>Enhanced detection system for hospital associated transmission using whole genome sequencing surveillance.</title>
        <authorList>
            <person name="Harrison L.H."/>
            <person name="Van Tyne D."/>
            <person name="Marsh J.W."/>
            <person name="Griffith M.P."/>
            <person name="Snyder D.J."/>
            <person name="Cooper V.S."/>
            <person name="Mustapha M."/>
        </authorList>
    </citation>
    <scope>NUCLEOTIDE SEQUENCE [LARGE SCALE GENOMIC DNA]</scope>
    <source>
        <strain evidence="2 6">PSB00013</strain>
    </source>
</reference>
<dbReference type="InterPro" id="IPR007499">
    <property type="entry name" value="ERF_bacteria_virus"/>
</dbReference>
<gene>
    <name evidence="2" type="ORF">I5Q09_07645</name>
    <name evidence="1" type="ORF">IRZ65_19020</name>
    <name evidence="3" type="ORF">NCTC11842_05959</name>
</gene>